<accession>B7PV49</accession>
<feature type="compositionally biased region" description="Basic and acidic residues" evidence="2">
    <location>
        <begin position="25"/>
        <end position="36"/>
    </location>
</feature>
<feature type="transmembrane region" description="Helical" evidence="3">
    <location>
        <begin position="452"/>
        <end position="473"/>
    </location>
</feature>
<dbReference type="PaxDb" id="6945-B7PV49"/>
<dbReference type="InterPro" id="IPR020846">
    <property type="entry name" value="MFS_dom"/>
</dbReference>
<dbReference type="AlphaFoldDB" id="B7PV49"/>
<dbReference type="FunFam" id="1.20.1250.20:FF:000610">
    <property type="entry name" value="monocarboxylate transporter 12-like"/>
    <property type="match status" value="1"/>
</dbReference>
<dbReference type="VEuPathDB" id="VectorBase:ISCP_001142"/>
<feature type="domain" description="Major facilitator superfamily (MFS) profile" evidence="4">
    <location>
        <begin position="292"/>
        <end position="483"/>
    </location>
</feature>
<dbReference type="SUPFAM" id="SSF103473">
    <property type="entry name" value="MFS general substrate transporter"/>
    <property type="match status" value="1"/>
</dbReference>
<evidence type="ECO:0000256" key="2">
    <source>
        <dbReference type="SAM" id="MobiDB-lite"/>
    </source>
</evidence>
<dbReference type="InterPro" id="IPR011701">
    <property type="entry name" value="MFS"/>
</dbReference>
<dbReference type="EMBL" id="ABJB010823295">
    <property type="status" value="NOT_ANNOTATED_CDS"/>
    <property type="molecule type" value="Genomic_DNA"/>
</dbReference>
<feature type="transmembrane region" description="Helical" evidence="3">
    <location>
        <begin position="181"/>
        <end position="205"/>
    </location>
</feature>
<dbReference type="EMBL" id="ABJB010928430">
    <property type="status" value="NOT_ANNOTATED_CDS"/>
    <property type="molecule type" value="Genomic_DNA"/>
</dbReference>
<feature type="region of interest" description="Disordered" evidence="2">
    <location>
        <begin position="1"/>
        <end position="38"/>
    </location>
</feature>
<dbReference type="EMBL" id="ABJB010943739">
    <property type="status" value="NOT_ANNOTATED_CDS"/>
    <property type="molecule type" value="Genomic_DNA"/>
</dbReference>
<dbReference type="VEuPathDB" id="VectorBase:ISCI006960"/>
<feature type="transmembrane region" description="Helical" evidence="3">
    <location>
        <begin position="360"/>
        <end position="377"/>
    </location>
</feature>
<feature type="transmembrane region" description="Helical" evidence="3">
    <location>
        <begin position="211"/>
        <end position="232"/>
    </location>
</feature>
<dbReference type="Pfam" id="PF07690">
    <property type="entry name" value="MFS_1"/>
    <property type="match status" value="1"/>
</dbReference>
<comment type="subcellular location">
    <subcellularLocation>
        <location evidence="1">Membrane</location>
        <topology evidence="1">Multi-pass membrane protein</topology>
    </subcellularLocation>
</comment>
<dbReference type="Gene3D" id="1.20.1250.20">
    <property type="entry name" value="MFS general substrate transporter like domains"/>
    <property type="match status" value="2"/>
</dbReference>
<keyword evidence="3" id="KW-1133">Transmembrane helix</keyword>
<feature type="transmembrane region" description="Helical" evidence="3">
    <location>
        <begin position="292"/>
        <end position="315"/>
    </location>
</feature>
<dbReference type="GO" id="GO:0005886">
    <property type="term" value="C:plasma membrane"/>
    <property type="evidence" value="ECO:0000318"/>
    <property type="project" value="GO_Central"/>
</dbReference>
<dbReference type="PANTHER" id="PTHR11360">
    <property type="entry name" value="MONOCARBOXYLATE TRANSPORTER"/>
    <property type="match status" value="1"/>
</dbReference>
<dbReference type="InterPro" id="IPR050327">
    <property type="entry name" value="Proton-linked_MCT"/>
</dbReference>
<dbReference type="EMBL" id="ABJB010625144">
    <property type="status" value="NOT_ANNOTATED_CDS"/>
    <property type="molecule type" value="Genomic_DNA"/>
</dbReference>
<organism>
    <name type="scientific">Ixodes scapularis</name>
    <name type="common">Black-legged tick</name>
    <name type="synonym">Deer tick</name>
    <dbReference type="NCBI Taxonomy" id="6945"/>
    <lineage>
        <taxon>Eukaryota</taxon>
        <taxon>Metazoa</taxon>
        <taxon>Ecdysozoa</taxon>
        <taxon>Arthropoda</taxon>
        <taxon>Chelicerata</taxon>
        <taxon>Arachnida</taxon>
        <taxon>Acari</taxon>
        <taxon>Parasitiformes</taxon>
        <taxon>Ixodida</taxon>
        <taxon>Ixodoidea</taxon>
        <taxon>Ixodidae</taxon>
        <taxon>Ixodinae</taxon>
        <taxon>Ixodes</taxon>
    </lineage>
</organism>
<sequence>TQRRQDGNKTGRVPSHRGAMATGALEKKRPQPKEQTRLVVQRDNPYQDTHRSWVVSVACAWNFFWLTLINRSSGILFVAILDSFSVNRQDAAWSFSLMDTLASFTIILCSVVYKVVDTRELSLVGSITVSAACMLCFLVFRVQVITVVLGTIIGIGQGMMYFSNTIVINQYFKRHRASGNGIYFAGGTLSSFFFPPMLFTVIHMFGLRTTLLLLGALSLHAIPGSMLLESPFNRVRKIDRKRKLRTIVTEDCVEKAKLNPPPGPGVESNVEEKLEHWFREQLAVFAFLRRPIFYAIVLTGITFSFSFVVFPVTIVDFAITRGVSRHSAALLLTSFSAGDLAGRLFSGVLTDRGILRKDHMMVLIYVVWSAAFLALPLCTSYEVTFAVTVVLGVAVGAGGIFNTVLLADYLGIHIMPTTFAMFRLVLGLISLVRPFCIGYFRDRIGSYDGLYYLLGAYSFVVAFMWVIISLVRCNRVTKKYSLK</sequence>
<feature type="non-terminal residue" evidence="5">
    <location>
        <position position="1"/>
    </location>
</feature>
<dbReference type="GO" id="GO:0008028">
    <property type="term" value="F:monocarboxylic acid transmembrane transporter activity"/>
    <property type="evidence" value="ECO:0000318"/>
    <property type="project" value="GO_Central"/>
</dbReference>
<proteinExistence type="predicted"/>
<evidence type="ECO:0000313" key="5">
    <source>
        <dbReference type="EMBL" id="EEC10471.1"/>
    </source>
</evidence>
<dbReference type="EMBL" id="ABJB010014060">
    <property type="status" value="NOT_ANNOTATED_CDS"/>
    <property type="molecule type" value="Genomic_DNA"/>
</dbReference>
<dbReference type="EMBL" id="ABJB010892025">
    <property type="status" value="NOT_ANNOTATED_CDS"/>
    <property type="molecule type" value="Genomic_DNA"/>
</dbReference>
<keyword evidence="3" id="KW-0472">Membrane</keyword>
<keyword evidence="7" id="KW-1185">Reference proteome</keyword>
<feature type="transmembrane region" description="Helical" evidence="3">
    <location>
        <begin position="148"/>
        <end position="169"/>
    </location>
</feature>
<gene>
    <name evidence="5" type="ORF">IscW_ISCW006960</name>
</gene>
<evidence type="ECO:0000313" key="7">
    <source>
        <dbReference type="Proteomes" id="UP000001555"/>
    </source>
</evidence>
<dbReference type="HOGENOM" id="CLU_001265_59_2_1"/>
<dbReference type="OrthoDB" id="410267at2759"/>
<dbReference type="PROSITE" id="PS50850">
    <property type="entry name" value="MFS"/>
    <property type="match status" value="1"/>
</dbReference>
<keyword evidence="3" id="KW-0812">Transmembrane</keyword>
<dbReference type="EMBL" id="ABJB010305392">
    <property type="status" value="NOT_ANNOTATED_CDS"/>
    <property type="molecule type" value="Genomic_DNA"/>
</dbReference>
<feature type="transmembrane region" description="Helical" evidence="3">
    <location>
        <begin position="53"/>
        <end position="81"/>
    </location>
</feature>
<feature type="transmembrane region" description="Helical" evidence="3">
    <location>
        <begin position="123"/>
        <end position="142"/>
    </location>
</feature>
<name>B7PV49_IXOSC</name>
<evidence type="ECO:0000256" key="1">
    <source>
        <dbReference type="ARBA" id="ARBA00004141"/>
    </source>
</evidence>
<dbReference type="EMBL" id="DS797847">
    <property type="protein sequence ID" value="EEC10471.1"/>
    <property type="molecule type" value="Genomic_DNA"/>
</dbReference>
<dbReference type="EMBL" id="ABJB010367613">
    <property type="status" value="NOT_ANNOTATED_CDS"/>
    <property type="molecule type" value="Genomic_DNA"/>
</dbReference>
<feature type="transmembrane region" description="Helical" evidence="3">
    <location>
        <begin position="383"/>
        <end position="407"/>
    </location>
</feature>
<evidence type="ECO:0000256" key="3">
    <source>
        <dbReference type="SAM" id="Phobius"/>
    </source>
</evidence>
<dbReference type="PANTHER" id="PTHR11360:SF303">
    <property type="entry name" value="MAJOR FACILITATOR SUPERFAMILY (MFS) PROFILE DOMAIN-CONTAINING PROTEIN"/>
    <property type="match status" value="1"/>
</dbReference>
<dbReference type="EnsemblMetazoa" id="ISCW006960-RA">
    <property type="protein sequence ID" value="ISCW006960-PA"/>
    <property type="gene ID" value="ISCW006960"/>
</dbReference>
<protein>
    <submittedName>
        <fullName evidence="5 6">Monocarboxylate transporter, putative</fullName>
    </submittedName>
</protein>
<reference evidence="6" key="2">
    <citation type="submission" date="2020-05" db="UniProtKB">
        <authorList>
            <consortium name="EnsemblMetazoa"/>
        </authorList>
    </citation>
    <scope>IDENTIFICATION</scope>
    <source>
        <strain evidence="6">wikel</strain>
    </source>
</reference>
<feature type="transmembrane region" description="Helical" evidence="3">
    <location>
        <begin position="327"/>
        <end position="348"/>
    </location>
</feature>
<dbReference type="Proteomes" id="UP000001555">
    <property type="component" value="Unassembled WGS sequence"/>
</dbReference>
<reference evidence="5 7" key="1">
    <citation type="submission" date="2008-03" db="EMBL/GenBank/DDBJ databases">
        <title>Annotation of Ixodes scapularis.</title>
        <authorList>
            <consortium name="Ixodes scapularis Genome Project Consortium"/>
            <person name="Caler E."/>
            <person name="Hannick L.I."/>
            <person name="Bidwell S."/>
            <person name="Joardar V."/>
            <person name="Thiagarajan M."/>
            <person name="Amedeo P."/>
            <person name="Galinsky K.J."/>
            <person name="Schobel S."/>
            <person name="Inman J."/>
            <person name="Hostetler J."/>
            <person name="Miller J."/>
            <person name="Hammond M."/>
            <person name="Megy K."/>
            <person name="Lawson D."/>
            <person name="Kodira C."/>
            <person name="Sutton G."/>
            <person name="Meyer J."/>
            <person name="Hill C.A."/>
            <person name="Birren B."/>
            <person name="Nene V."/>
            <person name="Collins F."/>
            <person name="Alarcon-Chaidez F."/>
            <person name="Wikel S."/>
            <person name="Strausberg R."/>
        </authorList>
    </citation>
    <scope>NUCLEOTIDE SEQUENCE [LARGE SCALE GENOMIC DNA]</scope>
    <source>
        <strain evidence="7">Wikel</strain>
        <strain evidence="5">Wikel colony</strain>
    </source>
</reference>
<evidence type="ECO:0000313" key="6">
    <source>
        <dbReference type="EnsemblMetazoa" id="ISCW006960-PA"/>
    </source>
</evidence>
<feature type="transmembrane region" description="Helical" evidence="3">
    <location>
        <begin position="419"/>
        <end position="440"/>
    </location>
</feature>
<feature type="transmembrane region" description="Helical" evidence="3">
    <location>
        <begin position="93"/>
        <end position="116"/>
    </location>
</feature>
<dbReference type="InterPro" id="IPR036259">
    <property type="entry name" value="MFS_trans_sf"/>
</dbReference>
<dbReference type="VEuPathDB" id="VectorBase:ISCW006960"/>
<dbReference type="EMBL" id="ABJB010755140">
    <property type="status" value="NOT_ANNOTATED_CDS"/>
    <property type="molecule type" value="Genomic_DNA"/>
</dbReference>
<dbReference type="EMBL" id="ABJB010813962">
    <property type="status" value="NOT_ANNOTATED_CDS"/>
    <property type="molecule type" value="Genomic_DNA"/>
</dbReference>
<evidence type="ECO:0000259" key="4">
    <source>
        <dbReference type="PROSITE" id="PS50850"/>
    </source>
</evidence>